<dbReference type="PANTHER" id="PTHR12623">
    <property type="entry name" value="NGFI-A BINDING PROTEIN"/>
    <property type="match status" value="1"/>
</dbReference>
<evidence type="ECO:0000256" key="1">
    <source>
        <dbReference type="SAM" id="Phobius"/>
    </source>
</evidence>
<dbReference type="GO" id="GO:0005634">
    <property type="term" value="C:nucleus"/>
    <property type="evidence" value="ECO:0007669"/>
    <property type="project" value="InterPro"/>
</dbReference>
<proteinExistence type="predicted"/>
<protein>
    <submittedName>
        <fullName evidence="5">NCD1 domain-containing protein</fullName>
    </submittedName>
</protein>
<accession>A0A3P8BB25</accession>
<dbReference type="Gene3D" id="1.10.150.50">
    <property type="entry name" value="Transcription Factor, Ets-1"/>
    <property type="match status" value="1"/>
</dbReference>
<keyword evidence="4" id="KW-1185">Reference proteome</keyword>
<dbReference type="PANTHER" id="PTHR12623:SF10">
    <property type="entry name" value="NGFI-A-BINDING PROTEIN HOMOLOG"/>
    <property type="match status" value="1"/>
</dbReference>
<evidence type="ECO:0000259" key="2">
    <source>
        <dbReference type="Pfam" id="PF04904"/>
    </source>
</evidence>
<keyword evidence="1" id="KW-0812">Transmembrane</keyword>
<reference evidence="5" key="2">
    <citation type="submission" date="2019-09" db="UniProtKB">
        <authorList>
            <consortium name="WormBaseParasite"/>
        </authorList>
    </citation>
    <scope>IDENTIFICATION</scope>
</reference>
<sequence>MRIQTASTTTRTSRTRGVSQMYRFLSFILVSLLHTELLYYIIFTTPKPLAPPTSISEWQLLAVLQRANLVQYYDMFISQGGDDINQIMQCDEGEFLEIMSLVGMLSKPLHVRRLQRALTEFSKDQTTFNLAAIQHIGPPPVSPYALGGPDMSFLMPGTASSLSTRKVRKLIQGKRTLTYSSSGYSKSLCIQVSSTISSRSTVPRI</sequence>
<name>A0A183GFD0_HELPZ</name>
<evidence type="ECO:0000313" key="4">
    <source>
        <dbReference type="Proteomes" id="UP000050761"/>
    </source>
</evidence>
<dbReference type="InterPro" id="IPR039040">
    <property type="entry name" value="NAB_fam"/>
</dbReference>
<evidence type="ECO:0000313" key="5">
    <source>
        <dbReference type="WBParaSite" id="HPBE_0002109501-mRNA-1"/>
    </source>
</evidence>
<evidence type="ECO:0000313" key="3">
    <source>
        <dbReference type="EMBL" id="VDP23292.1"/>
    </source>
</evidence>
<dbReference type="GO" id="GO:0006355">
    <property type="term" value="P:regulation of DNA-templated transcription"/>
    <property type="evidence" value="ECO:0007669"/>
    <property type="project" value="InterPro"/>
</dbReference>
<dbReference type="Pfam" id="PF04904">
    <property type="entry name" value="SAM_NCD1"/>
    <property type="match status" value="1"/>
</dbReference>
<dbReference type="AlphaFoldDB" id="A0A183GFD0"/>
<dbReference type="Proteomes" id="UP000050761">
    <property type="component" value="Unassembled WGS sequence"/>
</dbReference>
<dbReference type="GO" id="GO:0003712">
    <property type="term" value="F:transcription coregulator activity"/>
    <property type="evidence" value="ECO:0007669"/>
    <property type="project" value="InterPro"/>
</dbReference>
<keyword evidence="1" id="KW-0472">Membrane</keyword>
<feature type="domain" description="Nab N-terminal" evidence="2">
    <location>
        <begin position="52"/>
        <end position="129"/>
    </location>
</feature>
<feature type="transmembrane region" description="Helical" evidence="1">
    <location>
        <begin position="21"/>
        <end position="42"/>
    </location>
</feature>
<gene>
    <name evidence="3" type="ORF">HPBE_LOCUS21094</name>
</gene>
<dbReference type="EMBL" id="UZAH01032692">
    <property type="protein sequence ID" value="VDP23292.1"/>
    <property type="molecule type" value="Genomic_DNA"/>
</dbReference>
<reference evidence="3 4" key="1">
    <citation type="submission" date="2018-11" db="EMBL/GenBank/DDBJ databases">
        <authorList>
            <consortium name="Pathogen Informatics"/>
        </authorList>
    </citation>
    <scope>NUCLEOTIDE SEQUENCE [LARGE SCALE GENOMIC DNA]</scope>
</reference>
<dbReference type="InterPro" id="IPR013761">
    <property type="entry name" value="SAM/pointed_sf"/>
</dbReference>
<dbReference type="OrthoDB" id="10028556at2759"/>
<dbReference type="WBParaSite" id="HPBE_0002109501-mRNA-1">
    <property type="protein sequence ID" value="HPBE_0002109501-mRNA-1"/>
    <property type="gene ID" value="HPBE_0002109501"/>
</dbReference>
<accession>A0A183GFD0</accession>
<dbReference type="SUPFAM" id="SSF47769">
    <property type="entry name" value="SAM/Pointed domain"/>
    <property type="match status" value="1"/>
</dbReference>
<keyword evidence="1" id="KW-1133">Transmembrane helix</keyword>
<organism evidence="4 5">
    <name type="scientific">Heligmosomoides polygyrus</name>
    <name type="common">Parasitic roundworm</name>
    <dbReference type="NCBI Taxonomy" id="6339"/>
    <lineage>
        <taxon>Eukaryota</taxon>
        <taxon>Metazoa</taxon>
        <taxon>Ecdysozoa</taxon>
        <taxon>Nematoda</taxon>
        <taxon>Chromadorea</taxon>
        <taxon>Rhabditida</taxon>
        <taxon>Rhabditina</taxon>
        <taxon>Rhabditomorpha</taxon>
        <taxon>Strongyloidea</taxon>
        <taxon>Heligmosomidae</taxon>
        <taxon>Heligmosomoides</taxon>
    </lineage>
</organism>
<dbReference type="InterPro" id="IPR006988">
    <property type="entry name" value="Nab_N"/>
</dbReference>